<dbReference type="GO" id="GO:0004222">
    <property type="term" value="F:metalloendopeptidase activity"/>
    <property type="evidence" value="ECO:0007669"/>
    <property type="project" value="TreeGrafter"/>
</dbReference>
<gene>
    <name evidence="3" type="ORF">A2591_02795</name>
</gene>
<dbReference type="PANTHER" id="PTHR21666:SF270">
    <property type="entry name" value="MUREIN HYDROLASE ACTIVATOR ENVC"/>
    <property type="match status" value="1"/>
</dbReference>
<dbReference type="PANTHER" id="PTHR21666">
    <property type="entry name" value="PEPTIDASE-RELATED"/>
    <property type="match status" value="1"/>
</dbReference>
<keyword evidence="1" id="KW-0175">Coiled coil</keyword>
<reference evidence="3 4" key="1">
    <citation type="journal article" date="2016" name="Nat. Commun.">
        <title>Thousands of microbial genomes shed light on interconnected biogeochemical processes in an aquifer system.</title>
        <authorList>
            <person name="Anantharaman K."/>
            <person name="Brown C.T."/>
            <person name="Hug L.A."/>
            <person name="Sharon I."/>
            <person name="Castelle C.J."/>
            <person name="Probst A.J."/>
            <person name="Thomas B.C."/>
            <person name="Singh A."/>
            <person name="Wilkins M.J."/>
            <person name="Karaoz U."/>
            <person name="Brodie E.L."/>
            <person name="Williams K.H."/>
            <person name="Hubbard S.S."/>
            <person name="Banfield J.F."/>
        </authorList>
    </citation>
    <scope>NUCLEOTIDE SEQUENCE [LARGE SCALE GENOMIC DNA]</scope>
</reference>
<dbReference type="Pfam" id="PF01551">
    <property type="entry name" value="Peptidase_M23"/>
    <property type="match status" value="1"/>
</dbReference>
<dbReference type="AlphaFoldDB" id="A0A1G2SL50"/>
<dbReference type="Gene3D" id="2.70.70.10">
    <property type="entry name" value="Glucose Permease (Domain IIA)"/>
    <property type="match status" value="1"/>
</dbReference>
<feature type="domain" description="M23ase beta-sheet core" evidence="2">
    <location>
        <begin position="296"/>
        <end position="390"/>
    </location>
</feature>
<dbReference type="EMBL" id="MHUZ01000018">
    <property type="protein sequence ID" value="OHA85770.1"/>
    <property type="molecule type" value="Genomic_DNA"/>
</dbReference>
<dbReference type="CDD" id="cd12797">
    <property type="entry name" value="M23_peptidase"/>
    <property type="match status" value="1"/>
</dbReference>
<feature type="coiled-coil region" evidence="1">
    <location>
        <begin position="30"/>
        <end position="85"/>
    </location>
</feature>
<evidence type="ECO:0000313" key="3">
    <source>
        <dbReference type="EMBL" id="OHA85770.1"/>
    </source>
</evidence>
<evidence type="ECO:0000313" key="4">
    <source>
        <dbReference type="Proteomes" id="UP000178168"/>
    </source>
</evidence>
<comment type="caution">
    <text evidence="3">The sequence shown here is derived from an EMBL/GenBank/DDBJ whole genome shotgun (WGS) entry which is preliminary data.</text>
</comment>
<dbReference type="Gene3D" id="6.10.250.3150">
    <property type="match status" value="1"/>
</dbReference>
<evidence type="ECO:0000256" key="1">
    <source>
        <dbReference type="SAM" id="Coils"/>
    </source>
</evidence>
<accession>A0A1G2SL50</accession>
<dbReference type="Proteomes" id="UP000178168">
    <property type="component" value="Unassembled WGS sequence"/>
</dbReference>
<sequence>MVSKQYKKLGIGFLGAAGFLIAFPAYGGIIDDLRSKITGKSTEIERLEQEINEYQKQVSETSKQAKTLQTSVKTLETTQKKLEKDITLTETKLETTTYKIEKITVELGDTASRIEQGNKSIIEMLRTIDEIDQASLVEVMFSNESLADFWDRAEGVARVQEIMSDRVSSLKLAKDELETKKFESEAEKRALARFQDELGDRKVLVDQNKKTKAQLLAETKSKESNYRKILAEKQALMEAFEKELRSYESQLKMVIDQDALPTRGSESLSWPLARVILTQYFGNTEFAKSGAYNGSGHNGIDLGVAVGTKVMASAAGVVTGAGDTDKVCPGASYGKWVLVKHENGLSTLYAHLSLIKVSEGESVPAGGLVGYSGNTGYSTGPHLHFTVYATEGVQVQSRKSKVCGGTYTMPIAPLNAYLNPLDYLPPLP</sequence>
<name>A0A1G2SL50_9BACT</name>
<dbReference type="STRING" id="1802730.A2591_02795"/>
<dbReference type="InterPro" id="IPR011055">
    <property type="entry name" value="Dup_hybrid_motif"/>
</dbReference>
<dbReference type="InterPro" id="IPR050570">
    <property type="entry name" value="Cell_wall_metabolism_enzyme"/>
</dbReference>
<evidence type="ECO:0000259" key="2">
    <source>
        <dbReference type="Pfam" id="PF01551"/>
    </source>
</evidence>
<dbReference type="InterPro" id="IPR016047">
    <property type="entry name" value="M23ase_b-sheet_dom"/>
</dbReference>
<organism evidence="3 4">
    <name type="scientific">Candidatus Yonathbacteria bacterium RIFOXYD1_FULL_52_36</name>
    <dbReference type="NCBI Taxonomy" id="1802730"/>
    <lineage>
        <taxon>Bacteria</taxon>
        <taxon>Candidatus Yonathiibacteriota</taxon>
    </lineage>
</organism>
<feature type="coiled-coil region" evidence="1">
    <location>
        <begin position="230"/>
        <end position="257"/>
    </location>
</feature>
<protein>
    <recommendedName>
        <fullName evidence="2">M23ase beta-sheet core domain-containing protein</fullName>
    </recommendedName>
</protein>
<dbReference type="SUPFAM" id="SSF51261">
    <property type="entry name" value="Duplicated hybrid motif"/>
    <property type="match status" value="1"/>
</dbReference>
<proteinExistence type="predicted"/>